<feature type="domain" description="HTH merR-type" evidence="5">
    <location>
        <begin position="3"/>
        <end position="73"/>
    </location>
</feature>
<keyword evidence="3" id="KW-0238">DNA-binding</keyword>
<evidence type="ECO:0000256" key="3">
    <source>
        <dbReference type="ARBA" id="ARBA00023125"/>
    </source>
</evidence>
<accession>A0ABW1UVM1</accession>
<dbReference type="Pfam" id="PF13411">
    <property type="entry name" value="MerR_1"/>
    <property type="match status" value="1"/>
</dbReference>
<protein>
    <submittedName>
        <fullName evidence="6">MerR family transcriptional regulator</fullName>
    </submittedName>
</protein>
<evidence type="ECO:0000313" key="6">
    <source>
        <dbReference type="EMBL" id="MFC6322404.1"/>
    </source>
</evidence>
<dbReference type="PANTHER" id="PTHR30204">
    <property type="entry name" value="REDOX-CYCLING DRUG-SENSING TRANSCRIPTIONAL ACTIVATOR SOXR"/>
    <property type="match status" value="1"/>
</dbReference>
<comment type="caution">
    <text evidence="6">The sequence shown here is derived from an EMBL/GenBank/DDBJ whole genome shotgun (WGS) entry which is preliminary data.</text>
</comment>
<evidence type="ECO:0000313" key="7">
    <source>
        <dbReference type="Proteomes" id="UP001596186"/>
    </source>
</evidence>
<dbReference type="SUPFAM" id="SSF46955">
    <property type="entry name" value="Putative DNA-binding domain"/>
    <property type="match status" value="1"/>
</dbReference>
<dbReference type="InterPro" id="IPR000551">
    <property type="entry name" value="MerR-type_HTH_dom"/>
</dbReference>
<dbReference type="Proteomes" id="UP001596186">
    <property type="component" value="Unassembled WGS sequence"/>
</dbReference>
<dbReference type="SMART" id="SM00422">
    <property type="entry name" value="HTH_MERR"/>
    <property type="match status" value="1"/>
</dbReference>
<evidence type="ECO:0000256" key="4">
    <source>
        <dbReference type="ARBA" id="ARBA00023163"/>
    </source>
</evidence>
<sequence>MRKFSIGEMARICNVSIQTLRYYDKIDLINPAERNPENNYRYYLIQQVFQINIIKYLQYAGLSIEEIRRTINLKGDVLADFLTEQSQNIYD</sequence>
<organism evidence="6 7">
    <name type="scientific">Companilactobacillus baiquanensis</name>
    <dbReference type="NCBI Taxonomy" id="2486005"/>
    <lineage>
        <taxon>Bacteria</taxon>
        <taxon>Bacillati</taxon>
        <taxon>Bacillota</taxon>
        <taxon>Bacilli</taxon>
        <taxon>Lactobacillales</taxon>
        <taxon>Lactobacillaceae</taxon>
        <taxon>Companilactobacillus</taxon>
    </lineage>
</organism>
<dbReference type="EMBL" id="JBHSSN010000002">
    <property type="protein sequence ID" value="MFC6322404.1"/>
    <property type="molecule type" value="Genomic_DNA"/>
</dbReference>
<evidence type="ECO:0000256" key="1">
    <source>
        <dbReference type="ARBA" id="ARBA00022491"/>
    </source>
</evidence>
<dbReference type="Gene3D" id="1.10.1660.10">
    <property type="match status" value="1"/>
</dbReference>
<name>A0ABW1UVM1_9LACO</name>
<dbReference type="RefSeq" id="WP_125591847.1">
    <property type="nucleotide sequence ID" value="NZ_JBHSSN010000002.1"/>
</dbReference>
<proteinExistence type="predicted"/>
<keyword evidence="7" id="KW-1185">Reference proteome</keyword>
<keyword evidence="2" id="KW-0805">Transcription regulation</keyword>
<reference evidence="7" key="1">
    <citation type="journal article" date="2019" name="Int. J. Syst. Evol. Microbiol.">
        <title>The Global Catalogue of Microorganisms (GCM) 10K type strain sequencing project: providing services to taxonomists for standard genome sequencing and annotation.</title>
        <authorList>
            <consortium name="The Broad Institute Genomics Platform"/>
            <consortium name="The Broad Institute Genome Sequencing Center for Infectious Disease"/>
            <person name="Wu L."/>
            <person name="Ma J."/>
        </authorList>
    </citation>
    <scope>NUCLEOTIDE SEQUENCE [LARGE SCALE GENOMIC DNA]</scope>
    <source>
        <strain evidence="7">CCM 8895</strain>
    </source>
</reference>
<evidence type="ECO:0000256" key="2">
    <source>
        <dbReference type="ARBA" id="ARBA00023015"/>
    </source>
</evidence>
<dbReference type="InterPro" id="IPR009061">
    <property type="entry name" value="DNA-bd_dom_put_sf"/>
</dbReference>
<keyword evidence="1" id="KW-0678">Repressor</keyword>
<dbReference type="PANTHER" id="PTHR30204:SF69">
    <property type="entry name" value="MERR-FAMILY TRANSCRIPTIONAL REGULATOR"/>
    <property type="match status" value="1"/>
</dbReference>
<gene>
    <name evidence="6" type="ORF">ACFP1F_01310</name>
</gene>
<dbReference type="InterPro" id="IPR047057">
    <property type="entry name" value="MerR_fam"/>
</dbReference>
<dbReference type="PROSITE" id="PS00552">
    <property type="entry name" value="HTH_MERR_1"/>
    <property type="match status" value="1"/>
</dbReference>
<evidence type="ECO:0000259" key="5">
    <source>
        <dbReference type="PROSITE" id="PS50937"/>
    </source>
</evidence>
<keyword evidence="4" id="KW-0804">Transcription</keyword>
<dbReference type="PROSITE" id="PS50937">
    <property type="entry name" value="HTH_MERR_2"/>
    <property type="match status" value="1"/>
</dbReference>